<dbReference type="InterPro" id="IPR050679">
    <property type="entry name" value="Bact_HTH_transcr_reg"/>
</dbReference>
<dbReference type="GO" id="GO:0003677">
    <property type="term" value="F:DNA binding"/>
    <property type="evidence" value="ECO:0007669"/>
    <property type="project" value="UniProtKB-KW"/>
</dbReference>
<dbReference type="SUPFAM" id="SSF64288">
    <property type="entry name" value="Chorismate lyase-like"/>
    <property type="match status" value="1"/>
</dbReference>
<dbReference type="SUPFAM" id="SSF46785">
    <property type="entry name" value="Winged helix' DNA-binding domain"/>
    <property type="match status" value="1"/>
</dbReference>
<dbReference type="Pfam" id="PF07702">
    <property type="entry name" value="UTRA"/>
    <property type="match status" value="1"/>
</dbReference>
<dbReference type="InterPro" id="IPR036388">
    <property type="entry name" value="WH-like_DNA-bd_sf"/>
</dbReference>
<dbReference type="AlphaFoldDB" id="A0A5R9DTQ8"/>
<evidence type="ECO:0000256" key="2">
    <source>
        <dbReference type="ARBA" id="ARBA00023125"/>
    </source>
</evidence>
<evidence type="ECO:0000259" key="4">
    <source>
        <dbReference type="PROSITE" id="PS50949"/>
    </source>
</evidence>
<sequence length="234" mass="26960">MLKYEKVANQIELFIKENDLNQGDKLPILDDLTEEFKVSKSTIIKALDILEIKGLIYQVRGSGIFVRKSHRSGYINLSGGDGFRKDLEGFKLDSKVISLEQMVPPKKVALGLKLEDNEEVYHLKRLRIIEGAPLCLEESYFSKKHVIYLNNEIVQGSVFDYLRDDLKIEFGFTDIYLRIVDLSKKEAELMGLKEGDAALLSESMYHLHNGEPFNYSILKYHKDQAQFFVPTSRY</sequence>
<gene>
    <name evidence="5" type="ORF">FEZ33_08895</name>
</gene>
<dbReference type="OrthoDB" id="9816541at2"/>
<dbReference type="Gene3D" id="3.40.1410.10">
    <property type="entry name" value="Chorismate lyase-like"/>
    <property type="match status" value="1"/>
</dbReference>
<dbReference type="PANTHER" id="PTHR44846:SF4">
    <property type="entry name" value="HTH GNTR-TYPE DOMAIN-CONTAINING PROTEIN"/>
    <property type="match status" value="1"/>
</dbReference>
<organism evidence="5 6">
    <name type="scientific">Ruoffia tabacinasalis</name>
    <dbReference type="NCBI Taxonomy" id="87458"/>
    <lineage>
        <taxon>Bacteria</taxon>
        <taxon>Bacillati</taxon>
        <taxon>Bacillota</taxon>
        <taxon>Bacilli</taxon>
        <taxon>Lactobacillales</taxon>
        <taxon>Aerococcaceae</taxon>
        <taxon>Ruoffia</taxon>
    </lineage>
</organism>
<keyword evidence="1" id="KW-0805">Transcription regulation</keyword>
<keyword evidence="3" id="KW-0804">Transcription</keyword>
<dbReference type="SMART" id="SM00866">
    <property type="entry name" value="UTRA"/>
    <property type="match status" value="1"/>
</dbReference>
<dbReference type="InterPro" id="IPR028978">
    <property type="entry name" value="Chorismate_lyase_/UTRA_dom_sf"/>
</dbReference>
<protein>
    <submittedName>
        <fullName evidence="5">GntR family transcriptional regulator</fullName>
    </submittedName>
</protein>
<comment type="caution">
    <text evidence="5">The sequence shown here is derived from an EMBL/GenBank/DDBJ whole genome shotgun (WGS) entry which is preliminary data.</text>
</comment>
<evidence type="ECO:0000313" key="6">
    <source>
        <dbReference type="Proteomes" id="UP000306420"/>
    </source>
</evidence>
<dbReference type="InterPro" id="IPR036390">
    <property type="entry name" value="WH_DNA-bd_sf"/>
</dbReference>
<dbReference type="Pfam" id="PF00392">
    <property type="entry name" value="GntR"/>
    <property type="match status" value="1"/>
</dbReference>
<dbReference type="PANTHER" id="PTHR44846">
    <property type="entry name" value="MANNOSYL-D-GLYCERATE TRANSPORT/METABOLISM SYSTEM REPRESSOR MNGR-RELATED"/>
    <property type="match status" value="1"/>
</dbReference>
<keyword evidence="2" id="KW-0238">DNA-binding</keyword>
<dbReference type="PROSITE" id="PS50949">
    <property type="entry name" value="HTH_GNTR"/>
    <property type="match status" value="1"/>
</dbReference>
<dbReference type="Gene3D" id="1.10.10.10">
    <property type="entry name" value="Winged helix-like DNA-binding domain superfamily/Winged helix DNA-binding domain"/>
    <property type="match status" value="1"/>
</dbReference>
<evidence type="ECO:0000256" key="1">
    <source>
        <dbReference type="ARBA" id="ARBA00023015"/>
    </source>
</evidence>
<dbReference type="RefSeq" id="WP_138405034.1">
    <property type="nucleotide sequence ID" value="NZ_VBSP01000034.1"/>
</dbReference>
<dbReference type="EMBL" id="VBSP01000034">
    <property type="protein sequence ID" value="TLQ40200.1"/>
    <property type="molecule type" value="Genomic_DNA"/>
</dbReference>
<dbReference type="GO" id="GO:0003700">
    <property type="term" value="F:DNA-binding transcription factor activity"/>
    <property type="evidence" value="ECO:0007669"/>
    <property type="project" value="InterPro"/>
</dbReference>
<dbReference type="InterPro" id="IPR000524">
    <property type="entry name" value="Tscrpt_reg_HTH_GntR"/>
</dbReference>
<reference evidence="5 6" key="1">
    <citation type="submission" date="2019-05" db="EMBL/GenBank/DDBJ databases">
        <title>The metagenome of a microbial culture collection derived from dairy environment covers the genomic content of the human microbiome.</title>
        <authorList>
            <person name="Roder T."/>
            <person name="Wuthrich D."/>
            <person name="Sattari Z."/>
            <person name="Von Ah U."/>
            <person name="Bar C."/>
            <person name="Ronchi F."/>
            <person name="Macpherson A.J."/>
            <person name="Ganal-Vonarburg S.C."/>
            <person name="Bruggmann R."/>
            <person name="Vergeres G."/>
        </authorList>
    </citation>
    <scope>NUCLEOTIDE SEQUENCE [LARGE SCALE GENOMIC DNA]</scope>
    <source>
        <strain evidence="5 6">FAM 24227</strain>
    </source>
</reference>
<feature type="domain" description="HTH gntR-type" evidence="4">
    <location>
        <begin position="1"/>
        <end position="69"/>
    </location>
</feature>
<name>A0A5R9DTQ8_9LACT</name>
<dbReference type="GO" id="GO:0045892">
    <property type="term" value="P:negative regulation of DNA-templated transcription"/>
    <property type="evidence" value="ECO:0007669"/>
    <property type="project" value="TreeGrafter"/>
</dbReference>
<dbReference type="CDD" id="cd07377">
    <property type="entry name" value="WHTH_GntR"/>
    <property type="match status" value="1"/>
</dbReference>
<dbReference type="Proteomes" id="UP000306420">
    <property type="component" value="Unassembled WGS sequence"/>
</dbReference>
<dbReference type="SMART" id="SM00345">
    <property type="entry name" value="HTH_GNTR"/>
    <property type="match status" value="1"/>
</dbReference>
<evidence type="ECO:0000313" key="5">
    <source>
        <dbReference type="EMBL" id="TLQ40200.1"/>
    </source>
</evidence>
<dbReference type="InterPro" id="IPR011663">
    <property type="entry name" value="UTRA"/>
</dbReference>
<proteinExistence type="predicted"/>
<accession>A0A5R9DTQ8</accession>
<evidence type="ECO:0000256" key="3">
    <source>
        <dbReference type="ARBA" id="ARBA00023163"/>
    </source>
</evidence>